<dbReference type="RefSeq" id="WP_172172899.1">
    <property type="nucleotide sequence ID" value="NZ_WOEZ01000194.1"/>
</dbReference>
<dbReference type="EMBL" id="WOEZ01000194">
    <property type="protein sequence ID" value="NPT59517.1"/>
    <property type="molecule type" value="Genomic_DNA"/>
</dbReference>
<accession>A0A972SLV1</accession>
<keyword evidence="2" id="KW-1185">Reference proteome</keyword>
<sequence>MKSRTPSDFAIVAIFRDKRKPQNAARSAFPLDFMGIFQRYSDAPGLLQGDLRRLRPAPDKQGQQTLPLLMRTPWFYALYETRDETHGARRSILTVAKRKSLRNDQRPTVMLNSLGA</sequence>
<reference evidence="1 2" key="1">
    <citation type="submission" date="2019-11" db="EMBL/GenBank/DDBJ databases">
        <title>Metabolism of dissolved organic matter in forest soils.</title>
        <authorList>
            <person name="Cyle K.T."/>
            <person name="Wilhelm R.C."/>
            <person name="Martinez C.E."/>
        </authorList>
    </citation>
    <scope>NUCLEOTIDE SEQUENCE [LARGE SCALE GENOMIC DNA]</scope>
    <source>
        <strain evidence="1 2">5N</strain>
    </source>
</reference>
<evidence type="ECO:0000313" key="2">
    <source>
        <dbReference type="Proteomes" id="UP000655523"/>
    </source>
</evidence>
<protein>
    <submittedName>
        <fullName evidence="1">Uncharacterized protein</fullName>
    </submittedName>
</protein>
<gene>
    <name evidence="1" type="ORF">GNZ13_34435</name>
</gene>
<dbReference type="Proteomes" id="UP000655523">
    <property type="component" value="Unassembled WGS sequence"/>
</dbReference>
<evidence type="ECO:0000313" key="1">
    <source>
        <dbReference type="EMBL" id="NPT59517.1"/>
    </source>
</evidence>
<comment type="caution">
    <text evidence="1">The sequence shown here is derived from an EMBL/GenBank/DDBJ whole genome shotgun (WGS) entry which is preliminary data.</text>
</comment>
<proteinExistence type="predicted"/>
<organism evidence="1 2">
    <name type="scientific">Paraburkholderia elongata</name>
    <dbReference type="NCBI Taxonomy" id="2675747"/>
    <lineage>
        <taxon>Bacteria</taxon>
        <taxon>Pseudomonadati</taxon>
        <taxon>Pseudomonadota</taxon>
        <taxon>Betaproteobacteria</taxon>
        <taxon>Burkholderiales</taxon>
        <taxon>Burkholderiaceae</taxon>
        <taxon>Paraburkholderia</taxon>
    </lineage>
</organism>
<name>A0A972SLV1_9BURK</name>
<dbReference type="AlphaFoldDB" id="A0A972SLV1"/>